<evidence type="ECO:0000313" key="4">
    <source>
        <dbReference type="RefSeq" id="XP_049302937.1"/>
    </source>
</evidence>
<dbReference type="PANTHER" id="PTHR19303:SF71">
    <property type="entry name" value="ZINC FINGER PHD-TYPE DOMAIN-CONTAINING PROTEIN"/>
    <property type="match status" value="1"/>
</dbReference>
<dbReference type="Proteomes" id="UP001652620">
    <property type="component" value="Chromosome 2"/>
</dbReference>
<dbReference type="Pfam" id="PF03184">
    <property type="entry name" value="DDE_1"/>
    <property type="match status" value="1"/>
</dbReference>
<dbReference type="Gene3D" id="3.30.40.10">
    <property type="entry name" value="Zinc/RING finger domain, C3HC4 (zinc finger)"/>
    <property type="match status" value="1"/>
</dbReference>
<reference evidence="4" key="2">
    <citation type="submission" date="2025-08" db="UniProtKB">
        <authorList>
            <consortium name="RefSeq"/>
        </authorList>
    </citation>
    <scope>IDENTIFICATION</scope>
    <source>
        <tissue evidence="4">Adult</tissue>
    </source>
</reference>
<proteinExistence type="predicted"/>
<protein>
    <submittedName>
        <fullName evidence="4">Uncharacterized protein LOC125776096</fullName>
    </submittedName>
</protein>
<dbReference type="InterPro" id="IPR004875">
    <property type="entry name" value="DDE_SF_endonuclease_dom"/>
</dbReference>
<feature type="region of interest" description="Disordered" evidence="1">
    <location>
        <begin position="255"/>
        <end position="275"/>
    </location>
</feature>
<organism evidence="3 4">
    <name type="scientific">Bactrocera dorsalis</name>
    <name type="common">Oriental fruit fly</name>
    <name type="synonym">Dacus dorsalis</name>
    <dbReference type="NCBI Taxonomy" id="27457"/>
    <lineage>
        <taxon>Eukaryota</taxon>
        <taxon>Metazoa</taxon>
        <taxon>Ecdysozoa</taxon>
        <taxon>Arthropoda</taxon>
        <taxon>Hexapoda</taxon>
        <taxon>Insecta</taxon>
        <taxon>Pterygota</taxon>
        <taxon>Neoptera</taxon>
        <taxon>Endopterygota</taxon>
        <taxon>Diptera</taxon>
        <taxon>Brachycera</taxon>
        <taxon>Muscomorpha</taxon>
        <taxon>Tephritoidea</taxon>
        <taxon>Tephritidae</taxon>
        <taxon>Bactrocera</taxon>
        <taxon>Bactrocera</taxon>
    </lineage>
</organism>
<dbReference type="SUPFAM" id="SSF57903">
    <property type="entry name" value="FYVE/PHD zinc finger"/>
    <property type="match status" value="1"/>
</dbReference>
<dbReference type="GeneID" id="125776096"/>
<evidence type="ECO:0000256" key="1">
    <source>
        <dbReference type="SAM" id="MobiDB-lite"/>
    </source>
</evidence>
<feature type="region of interest" description="Disordered" evidence="1">
    <location>
        <begin position="293"/>
        <end position="370"/>
    </location>
</feature>
<feature type="compositionally biased region" description="Basic residues" evidence="1">
    <location>
        <begin position="348"/>
        <end position="363"/>
    </location>
</feature>
<evidence type="ECO:0000259" key="2">
    <source>
        <dbReference type="Pfam" id="PF03184"/>
    </source>
</evidence>
<feature type="domain" description="DDE-1" evidence="2">
    <location>
        <begin position="76"/>
        <end position="157"/>
    </location>
</feature>
<dbReference type="InterPro" id="IPR013083">
    <property type="entry name" value="Znf_RING/FYVE/PHD"/>
</dbReference>
<evidence type="ECO:0000313" key="3">
    <source>
        <dbReference type="Proteomes" id="UP001652620"/>
    </source>
</evidence>
<dbReference type="InterPro" id="IPR011011">
    <property type="entry name" value="Znf_FYVE_PHD"/>
</dbReference>
<gene>
    <name evidence="4" type="primary">LOC125776096</name>
</gene>
<dbReference type="PANTHER" id="PTHR19303">
    <property type="entry name" value="TRANSPOSON"/>
    <property type="match status" value="1"/>
</dbReference>
<dbReference type="RefSeq" id="XP_049302937.1">
    <property type="nucleotide sequence ID" value="XM_049446980.1"/>
</dbReference>
<dbReference type="CDD" id="cd15489">
    <property type="entry name" value="PHD_SF"/>
    <property type="match status" value="1"/>
</dbReference>
<dbReference type="InterPro" id="IPR050863">
    <property type="entry name" value="CenT-Element_Derived"/>
</dbReference>
<accession>A0ABM3J129</accession>
<sequence length="424" mass="45830">MDETGCPTVPTKPVKTIAGKEQKQVGSSTSAEKGTNVSLALAVSASGQSIPPFFLFPRVNMKEIFMTHASHGAVGVANGSGYMNSDVFPQFMRHFIKHTGANADSPTMLLLDNHGSHLSIEAIDLALDHSITLLSFPPKCTHKMQPLDVAVFAPFKGMMTVKHDAWKKSNIGVTFDLHHVPLLVDQCLDVMLTPKTIKSGFRTTGIYPFNPQIFTEVDFVASELSGENLFGDEEKDADNQRRVLASGDAIVTAANEEVSTSEASTSAPASTSGAASSSLSLVSAPQLRDALKSVGPLKLGTPAPKSKRGRKTMESTILTSPEVVADLRDKAEKKRQKLTKAADEPAAKKQKGRGKSKTPRKRSPSPTETDIEEDFDFCTICKKKMPKHENRQNTAHCIVCDRGVHLKCAGPNPNTYTCIHCESE</sequence>
<reference evidence="3" key="1">
    <citation type="submission" date="2025-05" db="UniProtKB">
        <authorList>
            <consortium name="RefSeq"/>
        </authorList>
    </citation>
    <scope>NUCLEOTIDE SEQUENCE [LARGE SCALE GENOMIC DNA]</scope>
</reference>
<keyword evidence="3" id="KW-1185">Reference proteome</keyword>
<name>A0ABM3J129_BACDO</name>